<keyword evidence="3" id="KW-1185">Reference proteome</keyword>
<organism evidence="2 3">
    <name type="scientific">Deinococcus roseus</name>
    <dbReference type="NCBI Taxonomy" id="392414"/>
    <lineage>
        <taxon>Bacteria</taxon>
        <taxon>Thermotogati</taxon>
        <taxon>Deinococcota</taxon>
        <taxon>Deinococci</taxon>
        <taxon>Deinococcales</taxon>
        <taxon>Deinococcaceae</taxon>
        <taxon>Deinococcus</taxon>
    </lineage>
</organism>
<comment type="caution">
    <text evidence="2">The sequence shown here is derived from an EMBL/GenBank/DDBJ whole genome shotgun (WGS) entry which is preliminary data.</text>
</comment>
<feature type="signal peptide" evidence="1">
    <location>
        <begin position="1"/>
        <end position="26"/>
    </location>
</feature>
<sequence length="248" mass="27282">MKNPLKNSVAITLSALLMGISGPAFAQQSVMVSGVVLGTNGKPIPKAKVIIRPALTSGQVDVRTNANGKYEAFVLPRLPYHAYATAEFKYLNRTYCLRVAPEKSQGYETFTPSKNQVLNFKLKLSGEIEDLENGFWGGEIRLFRRDVEQGDTAELTFTPQGPLVDGSTGKVVKRTENEYLMVYDIPIGQYKVSGVLHKANGSTVPLLLSPNDDQYKNEALFEFKPSGCSVVTHGIERGFLYYKPVTAP</sequence>
<dbReference type="RefSeq" id="WP_189002769.1">
    <property type="nucleotide sequence ID" value="NZ_BMOD01000007.1"/>
</dbReference>
<feature type="chain" id="PRO_5046454988" description="Carboxypeptidase regulatory-like domain-containing protein" evidence="1">
    <location>
        <begin position="27"/>
        <end position="248"/>
    </location>
</feature>
<dbReference type="SUPFAM" id="SSF49464">
    <property type="entry name" value="Carboxypeptidase regulatory domain-like"/>
    <property type="match status" value="1"/>
</dbReference>
<dbReference type="Gene3D" id="2.60.40.1120">
    <property type="entry name" value="Carboxypeptidase-like, regulatory domain"/>
    <property type="match status" value="1"/>
</dbReference>
<dbReference type="InterPro" id="IPR008969">
    <property type="entry name" value="CarboxyPept-like_regulatory"/>
</dbReference>
<protein>
    <recommendedName>
        <fullName evidence="4">Carboxypeptidase regulatory-like domain-containing protein</fullName>
    </recommendedName>
</protein>
<accession>A0ABQ2D201</accession>
<name>A0ABQ2D201_9DEIO</name>
<evidence type="ECO:0000313" key="2">
    <source>
        <dbReference type="EMBL" id="GGJ35721.1"/>
    </source>
</evidence>
<keyword evidence="1" id="KW-0732">Signal</keyword>
<gene>
    <name evidence="2" type="ORF">GCM10008938_22300</name>
</gene>
<reference evidence="3" key="1">
    <citation type="journal article" date="2019" name="Int. J. Syst. Evol. Microbiol.">
        <title>The Global Catalogue of Microorganisms (GCM) 10K type strain sequencing project: providing services to taxonomists for standard genome sequencing and annotation.</title>
        <authorList>
            <consortium name="The Broad Institute Genomics Platform"/>
            <consortium name="The Broad Institute Genome Sequencing Center for Infectious Disease"/>
            <person name="Wu L."/>
            <person name="Ma J."/>
        </authorList>
    </citation>
    <scope>NUCLEOTIDE SEQUENCE [LARGE SCALE GENOMIC DNA]</scope>
    <source>
        <strain evidence="3">JCM 14370</strain>
    </source>
</reference>
<proteinExistence type="predicted"/>
<evidence type="ECO:0000313" key="3">
    <source>
        <dbReference type="Proteomes" id="UP000632222"/>
    </source>
</evidence>
<dbReference type="EMBL" id="BMOD01000007">
    <property type="protein sequence ID" value="GGJ35721.1"/>
    <property type="molecule type" value="Genomic_DNA"/>
</dbReference>
<dbReference type="Proteomes" id="UP000632222">
    <property type="component" value="Unassembled WGS sequence"/>
</dbReference>
<evidence type="ECO:0008006" key="4">
    <source>
        <dbReference type="Google" id="ProtNLM"/>
    </source>
</evidence>
<evidence type="ECO:0000256" key="1">
    <source>
        <dbReference type="SAM" id="SignalP"/>
    </source>
</evidence>